<proteinExistence type="predicted"/>
<name>X0XEN6_9ZZZZ</name>
<reference evidence="1" key="1">
    <citation type="journal article" date="2014" name="Front. Microbiol.">
        <title>High frequency of phylogenetically diverse reductive dehalogenase-homologous genes in deep subseafloor sedimentary metagenomes.</title>
        <authorList>
            <person name="Kawai M."/>
            <person name="Futagami T."/>
            <person name="Toyoda A."/>
            <person name="Takaki Y."/>
            <person name="Nishi S."/>
            <person name="Hori S."/>
            <person name="Arai W."/>
            <person name="Tsubouchi T."/>
            <person name="Morono Y."/>
            <person name="Uchiyama I."/>
            <person name="Ito T."/>
            <person name="Fujiyama A."/>
            <person name="Inagaki F."/>
            <person name="Takami H."/>
        </authorList>
    </citation>
    <scope>NUCLEOTIDE SEQUENCE</scope>
    <source>
        <strain evidence="1">Expedition CK06-06</strain>
    </source>
</reference>
<evidence type="ECO:0000313" key="1">
    <source>
        <dbReference type="EMBL" id="GAG41545.1"/>
    </source>
</evidence>
<feature type="non-terminal residue" evidence="1">
    <location>
        <position position="1"/>
    </location>
</feature>
<comment type="caution">
    <text evidence="1">The sequence shown here is derived from an EMBL/GenBank/DDBJ whole genome shotgun (WGS) entry which is preliminary data.</text>
</comment>
<dbReference type="EMBL" id="BARS01043732">
    <property type="protein sequence ID" value="GAG41545.1"/>
    <property type="molecule type" value="Genomic_DNA"/>
</dbReference>
<gene>
    <name evidence="1" type="ORF">S01H1_66158</name>
</gene>
<sequence length="84" mass="10055">QYSMTWNKKTVKCVVNDNRSVVFYTKHGQPMRLLYKDIKRIELRPCMKLVFVLHNNEIIISGFKRKSMFNHLKRCLENQLLVIG</sequence>
<protein>
    <submittedName>
        <fullName evidence="1">Uncharacterized protein</fullName>
    </submittedName>
</protein>
<organism evidence="1">
    <name type="scientific">marine sediment metagenome</name>
    <dbReference type="NCBI Taxonomy" id="412755"/>
    <lineage>
        <taxon>unclassified sequences</taxon>
        <taxon>metagenomes</taxon>
        <taxon>ecological metagenomes</taxon>
    </lineage>
</organism>
<dbReference type="AlphaFoldDB" id="X0XEN6"/>
<accession>X0XEN6</accession>